<sequence length="347" mass="38125">MRHTPLFKLIQAAFHGDLRGFKRQAKILDMGRGRLRKTVEDVRVEGVPGAEGVGALQMAASNGHMDMCKYLVETMQVDVDDADDEGRTSLLKAVHSGHRGIAQYLLDHGANPDLAIRCGLTPLHSAAGLGLFTINIITDVVKGVRWAAGQWPGVERLAGADATFSDVIGNHMSTAFEDDGDIGSSVFLNSESEEVGANHHVPVNDKPVNRRKIAEFKSLGLEAVEKKDYLSAAGFYSKAMELDPDDATLLSNRSLCWLYMGDGGKALLDAHECRKMRPDWLKACYRHCRSTLVLFCQDYVRACEALFDGFKLDPGNIEIENALRIWKANGIHNGSFSVLEAISKHFV</sequence>
<feature type="repeat" description="TPR" evidence="2">
    <location>
        <begin position="213"/>
        <end position="246"/>
    </location>
</feature>
<dbReference type="OrthoDB" id="20872at2759"/>
<accession>A0A6G1EBI9</accession>
<dbReference type="PANTHER" id="PTHR46224">
    <property type="entry name" value="ANKYRIN REPEAT FAMILY PROTEIN"/>
    <property type="match status" value="1"/>
</dbReference>
<dbReference type="InterPro" id="IPR036770">
    <property type="entry name" value="Ankyrin_rpt-contain_sf"/>
</dbReference>
<dbReference type="Gene3D" id="1.25.40.20">
    <property type="entry name" value="Ankyrin repeat-containing domain"/>
    <property type="match status" value="1"/>
</dbReference>
<keyword evidence="4" id="KW-1185">Reference proteome</keyword>
<name>A0A6G1EBI9_9ORYZ</name>
<evidence type="ECO:0000256" key="2">
    <source>
        <dbReference type="PROSITE-ProRule" id="PRU00339"/>
    </source>
</evidence>
<dbReference type="EMBL" id="SPHZ02000004">
    <property type="protein sequence ID" value="KAF0921956.1"/>
    <property type="molecule type" value="Genomic_DNA"/>
</dbReference>
<organism evidence="3 4">
    <name type="scientific">Oryza meyeriana var. granulata</name>
    <dbReference type="NCBI Taxonomy" id="110450"/>
    <lineage>
        <taxon>Eukaryota</taxon>
        <taxon>Viridiplantae</taxon>
        <taxon>Streptophyta</taxon>
        <taxon>Embryophyta</taxon>
        <taxon>Tracheophyta</taxon>
        <taxon>Spermatophyta</taxon>
        <taxon>Magnoliopsida</taxon>
        <taxon>Liliopsida</taxon>
        <taxon>Poales</taxon>
        <taxon>Poaceae</taxon>
        <taxon>BOP clade</taxon>
        <taxon>Oryzoideae</taxon>
        <taxon>Oryzeae</taxon>
        <taxon>Oryzinae</taxon>
        <taxon>Oryza</taxon>
        <taxon>Oryza meyeriana</taxon>
    </lineage>
</organism>
<dbReference type="PROSITE" id="PS50005">
    <property type="entry name" value="TPR"/>
    <property type="match status" value="1"/>
</dbReference>
<dbReference type="PANTHER" id="PTHR46224:SF41">
    <property type="entry name" value="OS03G0621400 PROTEIN"/>
    <property type="match status" value="1"/>
</dbReference>
<dbReference type="AlphaFoldDB" id="A0A6G1EBI9"/>
<evidence type="ECO:0000313" key="3">
    <source>
        <dbReference type="EMBL" id="KAF0921956.1"/>
    </source>
</evidence>
<keyword evidence="2" id="KW-0802">TPR repeat</keyword>
<dbReference type="SUPFAM" id="SSF48403">
    <property type="entry name" value="Ankyrin repeat"/>
    <property type="match status" value="1"/>
</dbReference>
<dbReference type="InterPro" id="IPR011990">
    <property type="entry name" value="TPR-like_helical_dom_sf"/>
</dbReference>
<evidence type="ECO:0000313" key="4">
    <source>
        <dbReference type="Proteomes" id="UP000479710"/>
    </source>
</evidence>
<dbReference type="InterPro" id="IPR051616">
    <property type="entry name" value="Cul2-RING_E3_ligase_SR"/>
</dbReference>
<proteinExistence type="predicted"/>
<feature type="repeat" description="ANK" evidence="1">
    <location>
        <begin position="85"/>
        <end position="117"/>
    </location>
</feature>
<reference evidence="3 4" key="1">
    <citation type="submission" date="2019-11" db="EMBL/GenBank/DDBJ databases">
        <title>Whole genome sequence of Oryza granulata.</title>
        <authorList>
            <person name="Li W."/>
        </authorList>
    </citation>
    <scope>NUCLEOTIDE SEQUENCE [LARGE SCALE GENOMIC DNA]</scope>
    <source>
        <strain evidence="4">cv. Menghai</strain>
        <tissue evidence="3">Leaf</tissue>
    </source>
</reference>
<keyword evidence="1" id="KW-0040">ANK repeat</keyword>
<dbReference type="Gene3D" id="1.25.40.10">
    <property type="entry name" value="Tetratricopeptide repeat domain"/>
    <property type="match status" value="1"/>
</dbReference>
<dbReference type="InterPro" id="IPR019734">
    <property type="entry name" value="TPR_rpt"/>
</dbReference>
<comment type="caution">
    <text evidence="3">The sequence shown here is derived from an EMBL/GenBank/DDBJ whole genome shotgun (WGS) entry which is preliminary data.</text>
</comment>
<dbReference type="Pfam" id="PF12796">
    <property type="entry name" value="Ank_2"/>
    <property type="match status" value="1"/>
</dbReference>
<dbReference type="PROSITE" id="PS50088">
    <property type="entry name" value="ANK_REPEAT"/>
    <property type="match status" value="1"/>
</dbReference>
<dbReference type="InterPro" id="IPR002110">
    <property type="entry name" value="Ankyrin_rpt"/>
</dbReference>
<protein>
    <submittedName>
        <fullName evidence="3">Uncharacterized protein</fullName>
    </submittedName>
</protein>
<dbReference type="SUPFAM" id="SSF48452">
    <property type="entry name" value="TPR-like"/>
    <property type="match status" value="1"/>
</dbReference>
<dbReference type="Proteomes" id="UP000479710">
    <property type="component" value="Unassembled WGS sequence"/>
</dbReference>
<dbReference type="SMART" id="SM00248">
    <property type="entry name" value="ANK"/>
    <property type="match status" value="2"/>
</dbReference>
<evidence type="ECO:0000256" key="1">
    <source>
        <dbReference type="PROSITE-ProRule" id="PRU00023"/>
    </source>
</evidence>
<dbReference type="PROSITE" id="PS50297">
    <property type="entry name" value="ANK_REP_REGION"/>
    <property type="match status" value="1"/>
</dbReference>
<gene>
    <name evidence="3" type="ORF">E2562_020643</name>
</gene>